<gene>
    <name evidence="1" type="ORF">N3K66_005876</name>
</gene>
<reference evidence="1" key="1">
    <citation type="submission" date="2022-10" db="EMBL/GenBank/DDBJ databases">
        <title>Complete Genome of Trichothecium roseum strain YXFP-22015, a Plant Pathogen Isolated from Citrus.</title>
        <authorList>
            <person name="Wang Y."/>
            <person name="Zhu L."/>
        </authorList>
    </citation>
    <scope>NUCLEOTIDE SEQUENCE</scope>
    <source>
        <strain evidence="1">YXFP-22015</strain>
    </source>
</reference>
<dbReference type="EMBL" id="CM047944">
    <property type="protein sequence ID" value="KAI9899415.1"/>
    <property type="molecule type" value="Genomic_DNA"/>
</dbReference>
<comment type="caution">
    <text evidence="1">The sequence shown here is derived from an EMBL/GenBank/DDBJ whole genome shotgun (WGS) entry which is preliminary data.</text>
</comment>
<keyword evidence="2" id="KW-1185">Reference proteome</keyword>
<evidence type="ECO:0000313" key="1">
    <source>
        <dbReference type="EMBL" id="KAI9899415.1"/>
    </source>
</evidence>
<accession>A0ACC0V0X3</accession>
<organism evidence="1 2">
    <name type="scientific">Trichothecium roseum</name>
    <dbReference type="NCBI Taxonomy" id="47278"/>
    <lineage>
        <taxon>Eukaryota</taxon>
        <taxon>Fungi</taxon>
        <taxon>Dikarya</taxon>
        <taxon>Ascomycota</taxon>
        <taxon>Pezizomycotina</taxon>
        <taxon>Sordariomycetes</taxon>
        <taxon>Hypocreomycetidae</taxon>
        <taxon>Hypocreales</taxon>
        <taxon>Hypocreales incertae sedis</taxon>
        <taxon>Trichothecium</taxon>
    </lineage>
</organism>
<dbReference type="Proteomes" id="UP001163324">
    <property type="component" value="Chromosome 5"/>
</dbReference>
<protein>
    <submittedName>
        <fullName evidence="1">Uncharacterized protein</fullName>
    </submittedName>
</protein>
<proteinExistence type="predicted"/>
<name>A0ACC0V0X3_9HYPO</name>
<sequence>MELKFTLGFLALARLVASSDPLAVTTTGDTGQTIEASAKARAVPNTFIIELQPGSTRSDLSATDSFARTMGTSSFEARHDFKSKYFHGLSATFGDDVDMASLQQRDDVKNVWPVPQIPRPNPFGLPTGSPRATAPRSRTAASNQTTLPNYRGDVRVNNPLNMSNVQQLHEKGIRGKGIQVAVIDSGVDYNHPSLGGGFGAGHKVSMGYDFVGDDYDGTNAPVPDDDPIDNCPDSGHGTHCAGIIAMQDPDDQGFGLVGVAPEATIAAYRVFSCSGSTSADVVLAAMLRAAEDGADVISMSLGIPNFWELTNPFEDLVSRLADDGVLVAAALGNDGRLGPYGTNAPGLSTAALSVGSVENGVFPTSYLARDGEGEELAYVSVFPVSAARDFDFEVFQLGTGYQGAPPIDGFTCSEEAWQAAQDASVNWNETVLLLPLQKRCATGPFDAYAEELGVQRAVFYVETDDVDISVAAPGQPAQAVFLDRANSRKLLRGVESQGGKYRLRFDGDENSHLPNPLGNTVSSFSSFGPSVEMTLSPKVSAPGGKILSTFPLAAGGYAVLSGTSMAAPFAAGAYALLKTQHPDLALPELLGLLQSTAGSVKEHGSDLVSSAARQGSGLIDAAAAAGTRTVISPTELSLRDSAKPEPQTIRIENRSKTAKSYKIEHEPAAFHRVYNNYLGGNDSNLEFDDSVIALPVYATAGISEPSFSLAAGESTTVEVKITPPAEKYPYSSPLYSGFLRVSEDGDDDDGFSYSIPYLGVPFDQYNTGPVAKNVSSDLVHDVPAVLSFNSSNYLISLAEATKPDLDEYHWPKSPNDTQKVPLLRIDIPLPSLFSRVDLVPANISFEPDHYGFDPAIEIQYRKSDTPVYRGFLGVPTHGIIYEAGVGPLPVDDPAPAKQLFAFPQFISSVLSTTVWDEHMNAVNFTSGDYRPLLRSLRWGGNATDADDYESWLGPVIRATV</sequence>
<evidence type="ECO:0000313" key="2">
    <source>
        <dbReference type="Proteomes" id="UP001163324"/>
    </source>
</evidence>